<dbReference type="FunFam" id="3.40.50.880:FF:000004">
    <property type="entry name" value="Homoserine O-succinyltransferase"/>
    <property type="match status" value="1"/>
</dbReference>
<feature type="active site" evidence="6">
    <location>
        <position position="237"/>
    </location>
</feature>
<comment type="similarity">
    <text evidence="6">Belongs to the MetA family.</text>
</comment>
<keyword evidence="5 6" id="KW-0012">Acyltransferase</keyword>
<evidence type="ECO:0000256" key="6">
    <source>
        <dbReference type="HAMAP-Rule" id="MF_00295"/>
    </source>
</evidence>
<feature type="binding site" evidence="6">
    <location>
        <position position="163"/>
    </location>
    <ligand>
        <name>substrate</name>
    </ligand>
</feature>
<name>A0A4R6WJC0_9SPHI</name>
<feature type="active site" description="Proton acceptor" evidence="6">
    <location>
        <position position="235"/>
    </location>
</feature>
<dbReference type="EMBL" id="SNYV01000011">
    <property type="protein sequence ID" value="TDQ80264.1"/>
    <property type="molecule type" value="Genomic_DNA"/>
</dbReference>
<keyword evidence="4 6" id="KW-0808">Transferase</keyword>
<dbReference type="GO" id="GO:0005737">
    <property type="term" value="C:cytoplasm"/>
    <property type="evidence" value="ECO:0007669"/>
    <property type="project" value="UniProtKB-SubCell"/>
</dbReference>
<keyword evidence="6" id="KW-0486">Methionine biosynthesis</keyword>
<gene>
    <name evidence="6" type="primary">metAA</name>
    <name evidence="8" type="ORF">CLV99_1721</name>
</gene>
<dbReference type="EC" id="2.3.1.31" evidence="6"/>
<organism evidence="8 9">
    <name type="scientific">Sphingobacterium yanglingense</name>
    <dbReference type="NCBI Taxonomy" id="1437280"/>
    <lineage>
        <taxon>Bacteria</taxon>
        <taxon>Pseudomonadati</taxon>
        <taxon>Bacteroidota</taxon>
        <taxon>Sphingobacteriia</taxon>
        <taxon>Sphingobacteriales</taxon>
        <taxon>Sphingobacteriaceae</taxon>
        <taxon>Sphingobacterium</taxon>
    </lineage>
</organism>
<evidence type="ECO:0000256" key="5">
    <source>
        <dbReference type="ARBA" id="ARBA00023315"/>
    </source>
</evidence>
<accession>A0A4R6WJC0</accession>
<evidence type="ECO:0000313" key="9">
    <source>
        <dbReference type="Proteomes" id="UP000295292"/>
    </source>
</evidence>
<dbReference type="Gene3D" id="3.40.50.880">
    <property type="match status" value="1"/>
</dbReference>
<dbReference type="GO" id="GO:0019281">
    <property type="term" value="P:L-methionine biosynthetic process from homoserine via O-succinyl-L-homoserine and cystathionine"/>
    <property type="evidence" value="ECO:0007669"/>
    <property type="project" value="InterPro"/>
</dbReference>
<dbReference type="CDD" id="cd03131">
    <property type="entry name" value="GATase1_HTS"/>
    <property type="match status" value="1"/>
</dbReference>
<keyword evidence="3 6" id="KW-0028">Amino-acid biosynthesis</keyword>
<feature type="site" description="Important for acyl-CoA specificity" evidence="6">
    <location>
        <position position="111"/>
    </location>
</feature>
<dbReference type="Proteomes" id="UP000295292">
    <property type="component" value="Unassembled WGS sequence"/>
</dbReference>
<dbReference type="PANTHER" id="PTHR20919:SF0">
    <property type="entry name" value="HOMOSERINE O-SUCCINYLTRANSFERASE"/>
    <property type="match status" value="1"/>
</dbReference>
<dbReference type="AlphaFoldDB" id="A0A4R6WJC0"/>
<reference evidence="8 9" key="1">
    <citation type="submission" date="2019-03" db="EMBL/GenBank/DDBJ databases">
        <title>Genomic Encyclopedia of Archaeal and Bacterial Type Strains, Phase II (KMG-II): from individual species to whole genera.</title>
        <authorList>
            <person name="Goeker M."/>
        </authorList>
    </citation>
    <scope>NUCLEOTIDE SEQUENCE [LARGE SCALE GENOMIC DNA]</scope>
    <source>
        <strain evidence="8 9">DSM 28353</strain>
    </source>
</reference>
<evidence type="ECO:0000313" key="8">
    <source>
        <dbReference type="EMBL" id="TDQ80264.1"/>
    </source>
</evidence>
<dbReference type="RefSeq" id="WP_133584000.1">
    <property type="nucleotide sequence ID" value="NZ_SNYV01000011.1"/>
</dbReference>
<feature type="site" description="Important for substrate specificity" evidence="6">
    <location>
        <position position="192"/>
    </location>
</feature>
<feature type="binding site" evidence="6">
    <location>
        <position position="249"/>
    </location>
    <ligand>
        <name>substrate</name>
    </ligand>
</feature>
<comment type="subcellular location">
    <subcellularLocation>
        <location evidence="1 6">Cytoplasm</location>
    </subcellularLocation>
</comment>
<dbReference type="PIRSF" id="PIRSF000450">
    <property type="entry name" value="H_ser_succinyltr"/>
    <property type="match status" value="1"/>
</dbReference>
<dbReference type="GO" id="GO:0004414">
    <property type="term" value="F:homoserine O-acetyltransferase activity"/>
    <property type="evidence" value="ECO:0007669"/>
    <property type="project" value="UniProtKB-EC"/>
</dbReference>
<comment type="caution">
    <text evidence="6">Lacks conserved residue(s) required for the propagation of feature annotation.</text>
</comment>
<comment type="pathway">
    <text evidence="6">Amino-acid biosynthesis; L-methionine biosynthesis via de novo pathway; O-acetyl-L-homoserine from L-homoserine: step 1/1.</text>
</comment>
<dbReference type="NCBIfam" id="TIGR01001">
    <property type="entry name" value="metA"/>
    <property type="match status" value="1"/>
</dbReference>
<evidence type="ECO:0000256" key="2">
    <source>
        <dbReference type="ARBA" id="ARBA00022490"/>
    </source>
</evidence>
<evidence type="ECO:0000256" key="1">
    <source>
        <dbReference type="ARBA" id="ARBA00004496"/>
    </source>
</evidence>
<feature type="binding site" evidence="6">
    <location>
        <position position="192"/>
    </location>
    <ligand>
        <name>substrate</name>
    </ligand>
</feature>
<dbReference type="SUPFAM" id="SSF52317">
    <property type="entry name" value="Class I glutamine amidotransferase-like"/>
    <property type="match status" value="1"/>
</dbReference>
<keyword evidence="9" id="KW-1185">Reference proteome</keyword>
<evidence type="ECO:0000256" key="3">
    <source>
        <dbReference type="ARBA" id="ARBA00022605"/>
    </source>
</evidence>
<dbReference type="InterPro" id="IPR033752">
    <property type="entry name" value="MetA_family"/>
</dbReference>
<keyword evidence="2 6" id="KW-0963">Cytoplasm</keyword>
<feature type="active site" description="Acyl-thioester intermediate" evidence="6 7">
    <location>
        <position position="142"/>
    </location>
</feature>
<dbReference type="Pfam" id="PF04204">
    <property type="entry name" value="HTS"/>
    <property type="match status" value="1"/>
</dbReference>
<comment type="function">
    <text evidence="6">Transfers an acetyl group from acetyl-CoA to L-homoserine, forming acetyl-L-homoserine.</text>
</comment>
<evidence type="ECO:0000256" key="4">
    <source>
        <dbReference type="ARBA" id="ARBA00022679"/>
    </source>
</evidence>
<dbReference type="InterPro" id="IPR029062">
    <property type="entry name" value="Class_I_gatase-like"/>
</dbReference>
<evidence type="ECO:0000256" key="7">
    <source>
        <dbReference type="PIRSR" id="PIRSR000450-1"/>
    </source>
</evidence>
<protein>
    <recommendedName>
        <fullName evidence="6">Homoserine O-acetyltransferase</fullName>
        <shortName evidence="6">HAT</shortName>
        <ecNumber evidence="6">2.3.1.31</ecNumber>
    </recommendedName>
    <alternativeName>
        <fullName evidence="6">Homoserine transacetylase</fullName>
        <shortName evidence="6">HTA</shortName>
    </alternativeName>
</protein>
<sequence length="315" mass="36489">MPVKIPDSLPAIELLKNESIFVMSDLRANEQDIRPLRLVILNLMPLKISAETDFVRLLSNNPLQIEVEFLNLESHTSKNTPAEHLEMFYKGFSDVADDFYDGMIITGAPVEMLPFEEVTYWEEVTRIFDWARSHVTSTLYICWASQAALYHFYGVEKQPLDKKLFGVFNHIALDKTNPLFRGFDDEFFIPHSRHTTISKEDLERNNDIEVLSESEEAGIAIASSRGGREFYLTGHSEYAPYTLHQEYVRDVEKGLEIDVPLNYYTNDDPSLSPKVRWVSHANLLFNNWLNYFVYQETPFDLKNVPNLGDLRDNNH</sequence>
<dbReference type="UniPathway" id="UPA00051">
    <property type="reaction ID" value="UER00074"/>
</dbReference>
<dbReference type="HAMAP" id="MF_00295">
    <property type="entry name" value="MetA_acyltransf"/>
    <property type="match status" value="1"/>
</dbReference>
<dbReference type="GO" id="GO:0008899">
    <property type="term" value="F:homoserine O-succinyltransferase activity"/>
    <property type="evidence" value="ECO:0007669"/>
    <property type="project" value="UniProtKB-UniRule"/>
</dbReference>
<dbReference type="InterPro" id="IPR005697">
    <property type="entry name" value="HST_MetA"/>
</dbReference>
<dbReference type="OrthoDB" id="9772423at2"/>
<dbReference type="PANTHER" id="PTHR20919">
    <property type="entry name" value="HOMOSERINE O-SUCCINYLTRANSFERASE"/>
    <property type="match status" value="1"/>
</dbReference>
<proteinExistence type="inferred from homology"/>
<comment type="caution">
    <text evidence="8">The sequence shown here is derived from an EMBL/GenBank/DDBJ whole genome shotgun (WGS) entry which is preliminary data.</text>
</comment>
<comment type="catalytic activity">
    <reaction evidence="6">
        <text>L-homoserine + acetyl-CoA = O-acetyl-L-homoserine + CoA</text>
        <dbReference type="Rhea" id="RHEA:13701"/>
        <dbReference type="ChEBI" id="CHEBI:57287"/>
        <dbReference type="ChEBI" id="CHEBI:57288"/>
        <dbReference type="ChEBI" id="CHEBI:57476"/>
        <dbReference type="ChEBI" id="CHEBI:57716"/>
        <dbReference type="EC" id="2.3.1.31"/>
    </reaction>
</comment>